<gene>
    <name evidence="2" type="ORF">H7U32_01645</name>
</gene>
<sequence length="138" mass="15018">MKLTYPIIIIPDHEQPGAYAVEVPDLPGCVTGGNSLSEALWMAEDAASGWVLTELEAGRPAPQSSDMRNIHPADPDAMVSLVMLDMDAYAARYGKKAVRKNVTIPAWLDTWGEQHGVNYSGVLRDALEQLRDRDLAAA</sequence>
<dbReference type="InterPro" id="IPR035069">
    <property type="entry name" value="TTHA1013/TTHA0281-like"/>
</dbReference>
<protein>
    <submittedName>
        <fullName evidence="2">Type II toxin-antitoxin system HicB family antitoxin</fullName>
    </submittedName>
</protein>
<proteinExistence type="predicted"/>
<reference evidence="2" key="2">
    <citation type="journal article" date="2021" name="Sci. Rep.">
        <title>The distribution of antibiotic resistance genes in chicken gut microbiota commensals.</title>
        <authorList>
            <person name="Juricova H."/>
            <person name="Matiasovicova J."/>
            <person name="Kubasova T."/>
            <person name="Cejkova D."/>
            <person name="Rychlik I."/>
        </authorList>
    </citation>
    <scope>NUCLEOTIDE SEQUENCE</scope>
    <source>
        <strain evidence="2">An836</strain>
    </source>
</reference>
<dbReference type="InterPro" id="IPR031807">
    <property type="entry name" value="HicB-like"/>
</dbReference>
<name>A0A939B9P4_9BIFI</name>
<dbReference type="Gene3D" id="3.30.160.250">
    <property type="match status" value="1"/>
</dbReference>
<comment type="caution">
    <text evidence="2">The sequence shown here is derived from an EMBL/GenBank/DDBJ whole genome shotgun (WGS) entry which is preliminary data.</text>
</comment>
<evidence type="ECO:0000259" key="1">
    <source>
        <dbReference type="Pfam" id="PF15919"/>
    </source>
</evidence>
<dbReference type="RefSeq" id="WP_204467747.1">
    <property type="nucleotide sequence ID" value="NZ_JACLYU010000002.1"/>
</dbReference>
<evidence type="ECO:0000313" key="2">
    <source>
        <dbReference type="EMBL" id="MBM6699051.1"/>
    </source>
</evidence>
<reference evidence="2" key="1">
    <citation type="submission" date="2020-08" db="EMBL/GenBank/DDBJ databases">
        <authorList>
            <person name="Cejkova D."/>
            <person name="Kubasova T."/>
            <person name="Jahodarova E."/>
            <person name="Rychlik I."/>
        </authorList>
    </citation>
    <scope>NUCLEOTIDE SEQUENCE</scope>
    <source>
        <strain evidence="2">An836</strain>
    </source>
</reference>
<dbReference type="Pfam" id="PF15919">
    <property type="entry name" value="HicB_lk_antitox"/>
    <property type="match status" value="1"/>
</dbReference>
<accession>A0A939B9P4</accession>
<dbReference type="SUPFAM" id="SSF143100">
    <property type="entry name" value="TTHA1013/TTHA0281-like"/>
    <property type="match status" value="1"/>
</dbReference>
<dbReference type="Proteomes" id="UP000718821">
    <property type="component" value="Unassembled WGS sequence"/>
</dbReference>
<dbReference type="AlphaFoldDB" id="A0A939B9P4"/>
<feature type="domain" description="HicB-like antitoxin of toxin-antitoxin system" evidence="1">
    <location>
        <begin position="5"/>
        <end position="110"/>
    </location>
</feature>
<dbReference type="EMBL" id="JACLYU010000002">
    <property type="protein sequence ID" value="MBM6699051.1"/>
    <property type="molecule type" value="Genomic_DNA"/>
</dbReference>
<evidence type="ECO:0000313" key="3">
    <source>
        <dbReference type="Proteomes" id="UP000718821"/>
    </source>
</evidence>
<organism evidence="2 3">
    <name type="scientific">Bifidobacterium pullorum subsp. saeculare</name>
    <dbReference type="NCBI Taxonomy" id="78257"/>
    <lineage>
        <taxon>Bacteria</taxon>
        <taxon>Bacillati</taxon>
        <taxon>Actinomycetota</taxon>
        <taxon>Actinomycetes</taxon>
        <taxon>Bifidobacteriales</taxon>
        <taxon>Bifidobacteriaceae</taxon>
        <taxon>Bifidobacterium</taxon>
    </lineage>
</organism>
<keyword evidence="3" id="KW-1185">Reference proteome</keyword>